<proteinExistence type="predicted"/>
<gene>
    <name evidence="2" type="ORF">O181_128093</name>
</gene>
<organism evidence="2 3">
    <name type="scientific">Austropuccinia psidii MF-1</name>
    <dbReference type="NCBI Taxonomy" id="1389203"/>
    <lineage>
        <taxon>Eukaryota</taxon>
        <taxon>Fungi</taxon>
        <taxon>Dikarya</taxon>
        <taxon>Basidiomycota</taxon>
        <taxon>Pucciniomycotina</taxon>
        <taxon>Pucciniomycetes</taxon>
        <taxon>Pucciniales</taxon>
        <taxon>Sphaerophragmiaceae</taxon>
        <taxon>Austropuccinia</taxon>
    </lineage>
</organism>
<feature type="region of interest" description="Disordered" evidence="1">
    <location>
        <begin position="83"/>
        <end position="102"/>
    </location>
</feature>
<evidence type="ECO:0000313" key="3">
    <source>
        <dbReference type="Proteomes" id="UP000765509"/>
    </source>
</evidence>
<evidence type="ECO:0000256" key="1">
    <source>
        <dbReference type="SAM" id="MobiDB-lite"/>
    </source>
</evidence>
<name>A0A9Q3Q7J8_9BASI</name>
<dbReference type="AlphaFoldDB" id="A0A9Q3Q7J8"/>
<accession>A0A9Q3Q7J8</accession>
<reference evidence="2" key="1">
    <citation type="submission" date="2021-03" db="EMBL/GenBank/DDBJ databases">
        <title>Draft genome sequence of rust myrtle Austropuccinia psidii MF-1, a brazilian biotype.</title>
        <authorList>
            <person name="Quecine M.C."/>
            <person name="Pachon D.M.R."/>
            <person name="Bonatelli M.L."/>
            <person name="Correr F.H."/>
            <person name="Franceschini L.M."/>
            <person name="Leite T.F."/>
            <person name="Margarido G.R.A."/>
            <person name="Almeida C.A."/>
            <person name="Ferrarezi J.A."/>
            <person name="Labate C.A."/>
        </authorList>
    </citation>
    <scope>NUCLEOTIDE SEQUENCE</scope>
    <source>
        <strain evidence="2">MF-1</strain>
    </source>
</reference>
<dbReference type="EMBL" id="AVOT02130334">
    <property type="protein sequence ID" value="MBW0588378.1"/>
    <property type="molecule type" value="Genomic_DNA"/>
</dbReference>
<sequence length="222" mass="24864">MASFGKFDPSQTYVGYKEVEVLDTACTKVLMKGKEFYQHFNLKSSKLHVLFVGKKIWFCSGILPSNIKRYLWSKKYAPFGSEFPVSEAPNPDGTSRYSSSERGSSVGQCWRAIQVDGRPTYSSSEVPISRINNKGVVKQIRWISDYSPDPDSEGSDELDGEEVEGVLNSIGHHSSTSSSQPAAKDSKVNYYPVTLEISNQYFPSFLLILQVHPLPGLSWFQK</sequence>
<protein>
    <submittedName>
        <fullName evidence="2">Uncharacterized protein</fullName>
    </submittedName>
</protein>
<keyword evidence="3" id="KW-1185">Reference proteome</keyword>
<comment type="caution">
    <text evidence="2">The sequence shown here is derived from an EMBL/GenBank/DDBJ whole genome shotgun (WGS) entry which is preliminary data.</text>
</comment>
<evidence type="ECO:0000313" key="2">
    <source>
        <dbReference type="EMBL" id="MBW0588378.1"/>
    </source>
</evidence>
<dbReference type="Proteomes" id="UP000765509">
    <property type="component" value="Unassembled WGS sequence"/>
</dbReference>